<accession>A0A1M5C4J5</accession>
<organism evidence="2 3">
    <name type="scientific">Salegentibacter echinorum</name>
    <dbReference type="NCBI Taxonomy" id="1073325"/>
    <lineage>
        <taxon>Bacteria</taxon>
        <taxon>Pseudomonadati</taxon>
        <taxon>Bacteroidota</taxon>
        <taxon>Flavobacteriia</taxon>
        <taxon>Flavobacteriales</taxon>
        <taxon>Flavobacteriaceae</taxon>
        <taxon>Salegentibacter</taxon>
    </lineage>
</organism>
<feature type="compositionally biased region" description="Basic and acidic residues" evidence="1">
    <location>
        <begin position="48"/>
        <end position="74"/>
    </location>
</feature>
<dbReference type="AlphaFoldDB" id="A0A1M5C4J5"/>
<gene>
    <name evidence="2" type="ORF">SAMN05444483_101334</name>
</gene>
<evidence type="ECO:0000313" key="2">
    <source>
        <dbReference type="EMBL" id="SHF49600.1"/>
    </source>
</evidence>
<name>A0A1M5C4J5_SALEC</name>
<proteinExistence type="predicted"/>
<feature type="region of interest" description="Disordered" evidence="1">
    <location>
        <begin position="27"/>
        <end position="74"/>
    </location>
</feature>
<dbReference type="Proteomes" id="UP000183945">
    <property type="component" value="Unassembled WGS sequence"/>
</dbReference>
<protein>
    <submittedName>
        <fullName evidence="2">Uncharacterized protein</fullName>
    </submittedName>
</protein>
<dbReference type="EMBL" id="FQVT01000001">
    <property type="protein sequence ID" value="SHF49600.1"/>
    <property type="molecule type" value="Genomic_DNA"/>
</dbReference>
<keyword evidence="3" id="KW-1185">Reference proteome</keyword>
<sequence length="74" mass="8951">MYLKLLISESVKMAKKEDIRKLEENWKSLHQEDRDREEQESLQNSKTKQKDGLKDSNKKFRNKIQDDKKLKSRS</sequence>
<evidence type="ECO:0000313" key="3">
    <source>
        <dbReference type="Proteomes" id="UP000183945"/>
    </source>
</evidence>
<evidence type="ECO:0000256" key="1">
    <source>
        <dbReference type="SAM" id="MobiDB-lite"/>
    </source>
</evidence>
<feature type="compositionally biased region" description="Basic and acidic residues" evidence="1">
    <location>
        <begin position="27"/>
        <end position="39"/>
    </location>
</feature>
<reference evidence="3" key="1">
    <citation type="submission" date="2016-11" db="EMBL/GenBank/DDBJ databases">
        <authorList>
            <person name="Varghese N."/>
            <person name="Submissions S."/>
        </authorList>
    </citation>
    <scope>NUCLEOTIDE SEQUENCE [LARGE SCALE GENOMIC DNA]</scope>
    <source>
        <strain evidence="3">DSM 24579</strain>
    </source>
</reference>